<evidence type="ECO:0000256" key="12">
    <source>
        <dbReference type="PROSITE-ProRule" id="PRU01360"/>
    </source>
</evidence>
<keyword evidence="10 12" id="KW-0472">Membrane</keyword>
<keyword evidence="6 16" id="KW-0732">Signal</keyword>
<keyword evidence="8" id="KW-0406">Ion transport</keyword>
<comment type="similarity">
    <text evidence="12 14">Belongs to the TonB-dependent receptor family.</text>
</comment>
<keyword evidence="11 12" id="KW-0998">Cell outer membrane</keyword>
<accession>A0A245ZNF8</accession>
<proteinExistence type="inferred from homology"/>
<evidence type="ECO:0000313" key="20">
    <source>
        <dbReference type="Proteomes" id="UP000197290"/>
    </source>
</evidence>
<dbReference type="InterPro" id="IPR039426">
    <property type="entry name" value="TonB-dep_rcpt-like"/>
</dbReference>
<evidence type="ECO:0000256" key="10">
    <source>
        <dbReference type="ARBA" id="ARBA00023136"/>
    </source>
</evidence>
<evidence type="ECO:0000256" key="3">
    <source>
        <dbReference type="ARBA" id="ARBA00022452"/>
    </source>
</evidence>
<evidence type="ECO:0000256" key="5">
    <source>
        <dbReference type="ARBA" id="ARBA00022692"/>
    </source>
</evidence>
<feature type="chain" id="PRO_5012851535" evidence="16">
    <location>
        <begin position="29"/>
        <end position="833"/>
    </location>
</feature>
<comment type="caution">
    <text evidence="19">The sequence shown here is derived from an EMBL/GenBank/DDBJ whole genome shotgun (WGS) entry which is preliminary data.</text>
</comment>
<dbReference type="SUPFAM" id="SSF56935">
    <property type="entry name" value="Porins"/>
    <property type="match status" value="1"/>
</dbReference>
<feature type="compositionally biased region" description="Polar residues" evidence="15">
    <location>
        <begin position="31"/>
        <end position="45"/>
    </location>
</feature>
<evidence type="ECO:0000256" key="15">
    <source>
        <dbReference type="SAM" id="MobiDB-lite"/>
    </source>
</evidence>
<evidence type="ECO:0000259" key="17">
    <source>
        <dbReference type="Pfam" id="PF00593"/>
    </source>
</evidence>
<keyword evidence="5 12" id="KW-0812">Transmembrane</keyword>
<evidence type="ECO:0000256" key="4">
    <source>
        <dbReference type="ARBA" id="ARBA00022496"/>
    </source>
</evidence>
<dbReference type="RefSeq" id="WP_088366634.1">
    <property type="nucleotide sequence ID" value="NZ_NBBI01000002.1"/>
</dbReference>
<dbReference type="InterPro" id="IPR037066">
    <property type="entry name" value="Plug_dom_sf"/>
</dbReference>
<feature type="short sequence motif" description="TonB C-terminal box" evidence="13">
    <location>
        <begin position="816"/>
        <end position="833"/>
    </location>
</feature>
<dbReference type="GO" id="GO:0015344">
    <property type="term" value="F:siderophore uptake transmembrane transporter activity"/>
    <property type="evidence" value="ECO:0007669"/>
    <property type="project" value="TreeGrafter"/>
</dbReference>
<keyword evidence="20" id="KW-1185">Reference proteome</keyword>
<dbReference type="PROSITE" id="PS52016">
    <property type="entry name" value="TONB_DEPENDENT_REC_3"/>
    <property type="match status" value="1"/>
</dbReference>
<dbReference type="Pfam" id="PF07715">
    <property type="entry name" value="Plug"/>
    <property type="match status" value="1"/>
</dbReference>
<keyword evidence="3 12" id="KW-1134">Transmembrane beta strand</keyword>
<keyword evidence="19" id="KW-0675">Receptor</keyword>
<evidence type="ECO:0000256" key="16">
    <source>
        <dbReference type="SAM" id="SignalP"/>
    </source>
</evidence>
<evidence type="ECO:0000256" key="11">
    <source>
        <dbReference type="ARBA" id="ARBA00023237"/>
    </source>
</evidence>
<feature type="region of interest" description="Disordered" evidence="15">
    <location>
        <begin position="27"/>
        <end position="51"/>
    </location>
</feature>
<evidence type="ECO:0000259" key="18">
    <source>
        <dbReference type="Pfam" id="PF07715"/>
    </source>
</evidence>
<gene>
    <name evidence="19" type="primary">bfrD</name>
    <name evidence="19" type="ORF">SPDO_12800</name>
</gene>
<dbReference type="InterPro" id="IPR036942">
    <property type="entry name" value="Beta-barrel_TonB_sf"/>
</dbReference>
<dbReference type="PANTHER" id="PTHR32552">
    <property type="entry name" value="FERRICHROME IRON RECEPTOR-RELATED"/>
    <property type="match status" value="1"/>
</dbReference>
<dbReference type="AlphaFoldDB" id="A0A245ZNF8"/>
<evidence type="ECO:0000256" key="8">
    <source>
        <dbReference type="ARBA" id="ARBA00023065"/>
    </source>
</evidence>
<dbReference type="OrthoDB" id="9760333at2"/>
<dbReference type="Proteomes" id="UP000197290">
    <property type="component" value="Unassembled WGS sequence"/>
</dbReference>
<reference evidence="19 20" key="1">
    <citation type="submission" date="2017-03" db="EMBL/GenBank/DDBJ databases">
        <title>Genome sequence of Sphingomonas dokdonensis DSM 21029.</title>
        <authorList>
            <person name="Poehlein A."/>
            <person name="Wuebbeler J.H."/>
            <person name="Steinbuechel A."/>
            <person name="Daniel R."/>
        </authorList>
    </citation>
    <scope>NUCLEOTIDE SEQUENCE [LARGE SCALE GENOMIC DNA]</scope>
    <source>
        <strain evidence="19 20">DSM 21029</strain>
    </source>
</reference>
<feature type="domain" description="TonB-dependent receptor-like beta-barrel" evidence="17">
    <location>
        <begin position="301"/>
        <end position="802"/>
    </location>
</feature>
<dbReference type="EMBL" id="NBBI01000002">
    <property type="protein sequence ID" value="OWK31273.1"/>
    <property type="molecule type" value="Genomic_DNA"/>
</dbReference>
<dbReference type="InterPro" id="IPR010917">
    <property type="entry name" value="TonB_rcpt_CS"/>
</dbReference>
<sequence>MTVSSAPRAASFLAISCVGFLATAPAAAETPSGSSTPQDRTAANQSDDERNDILVNGQRERSELQGAKAIAPLVNTPRSVVVLPKDVIEQTGSTTLADALRTVPGITFGAAEGGNPVGDRPFIRGFDSQGSTFVDGVRDLAAQTRDTFAVEQVQIVRGSDSTLGGRGSAGGSINIITKSPQTTDFVRASASIGNADYKHAAVDVNQYLGNGIGVRVAGMWHDQDVAGRDAIWSRRWGVAPSITIGLESDTRLTLSYYYLETHELPDAGIPYLYTVNNLPGTGEIYVEPAIGRVTTIAGVTGTVKRDAFYGLKSRDFRDTVTNQASMRVEHDFGGLTLRNTSRFSHNRQEYVLTQPDDQQGNVFGTNPASPTTAGGLVWRRSNTRHGYVEGLSNQTDLFGMFSTGAIKHSIAAGVEFSWEKARRGTYAVANGSTLSPRCTPDALARFNCTSLFDPNPNDPWINYASDASSVATPIAKNPFSTQTQNAARTMSAYAFDSITITPALILNLGARYDDFTSKLTPGQPATAPDTFTVDRNDKLFNWQAGLIFKPSRNTSLYASYATAATPPNSLLGEGQEPNALPTTFTPANVALLDSLKVEKTKSYEVGAKADLFNEQLALSVAAFQTDTSNARVTGPDDTVQFIGKRRIRGVEFSFNGNVTPWLSLFGGYTHLDPKIVDAGFTALTAPAITAGGVTLQPAQRVLVPSASTGRQAPQTARDSFTMWANVTPVEGLSIGGGAFYMSRVFGGYSDNRRATQDAAGAVTVTPATRVRVVTVPDYWRFDARLGYAINEHIDLSVNVQNLTDKVYFPQAFTAHYASIAPGRTAFATLGVKF</sequence>
<evidence type="ECO:0000256" key="9">
    <source>
        <dbReference type="ARBA" id="ARBA00023077"/>
    </source>
</evidence>
<protein>
    <submittedName>
        <fullName evidence="19">Putative TonB-dependent receptor BfrD</fullName>
    </submittedName>
</protein>
<keyword evidence="2 12" id="KW-0813">Transport</keyword>
<organism evidence="19 20">
    <name type="scientific">Sphingomonas dokdonensis</name>
    <dbReference type="NCBI Taxonomy" id="344880"/>
    <lineage>
        <taxon>Bacteria</taxon>
        <taxon>Pseudomonadati</taxon>
        <taxon>Pseudomonadota</taxon>
        <taxon>Alphaproteobacteria</taxon>
        <taxon>Sphingomonadales</taxon>
        <taxon>Sphingomonadaceae</taxon>
        <taxon>Sphingomonas</taxon>
    </lineage>
</organism>
<comment type="subcellular location">
    <subcellularLocation>
        <location evidence="1 12">Cell outer membrane</location>
        <topology evidence="1 12">Multi-pass membrane protein</topology>
    </subcellularLocation>
</comment>
<dbReference type="Gene3D" id="2.40.170.20">
    <property type="entry name" value="TonB-dependent receptor, beta-barrel domain"/>
    <property type="match status" value="1"/>
</dbReference>
<evidence type="ECO:0000256" key="14">
    <source>
        <dbReference type="RuleBase" id="RU003357"/>
    </source>
</evidence>
<dbReference type="GO" id="GO:0009279">
    <property type="term" value="C:cell outer membrane"/>
    <property type="evidence" value="ECO:0007669"/>
    <property type="project" value="UniProtKB-SubCell"/>
</dbReference>
<dbReference type="PANTHER" id="PTHR32552:SF89">
    <property type="entry name" value="CATECHOLATE SIDEROPHORE RECEPTOR FIU"/>
    <property type="match status" value="1"/>
</dbReference>
<keyword evidence="7" id="KW-0408">Iron</keyword>
<dbReference type="CDD" id="cd01347">
    <property type="entry name" value="ligand_gated_channel"/>
    <property type="match status" value="1"/>
</dbReference>
<evidence type="ECO:0000256" key="6">
    <source>
        <dbReference type="ARBA" id="ARBA00022729"/>
    </source>
</evidence>
<dbReference type="InterPro" id="IPR000531">
    <property type="entry name" value="Beta-barrel_TonB"/>
</dbReference>
<feature type="domain" description="TonB-dependent receptor plug" evidence="18">
    <location>
        <begin position="73"/>
        <end position="171"/>
    </location>
</feature>
<name>A0A245ZNF8_9SPHN</name>
<evidence type="ECO:0000256" key="1">
    <source>
        <dbReference type="ARBA" id="ARBA00004571"/>
    </source>
</evidence>
<dbReference type="InterPro" id="IPR012910">
    <property type="entry name" value="Plug_dom"/>
</dbReference>
<evidence type="ECO:0000256" key="2">
    <source>
        <dbReference type="ARBA" id="ARBA00022448"/>
    </source>
</evidence>
<feature type="signal peptide" evidence="16">
    <location>
        <begin position="1"/>
        <end position="28"/>
    </location>
</feature>
<dbReference type="PROSITE" id="PS01156">
    <property type="entry name" value="TONB_DEPENDENT_REC_2"/>
    <property type="match status" value="1"/>
</dbReference>
<evidence type="ECO:0000256" key="13">
    <source>
        <dbReference type="PROSITE-ProRule" id="PRU10144"/>
    </source>
</evidence>
<evidence type="ECO:0000256" key="7">
    <source>
        <dbReference type="ARBA" id="ARBA00023004"/>
    </source>
</evidence>
<evidence type="ECO:0000313" key="19">
    <source>
        <dbReference type="EMBL" id="OWK31273.1"/>
    </source>
</evidence>
<keyword evidence="9 14" id="KW-0798">TonB box</keyword>
<dbReference type="Gene3D" id="2.170.130.10">
    <property type="entry name" value="TonB-dependent receptor, plug domain"/>
    <property type="match status" value="1"/>
</dbReference>
<keyword evidence="4" id="KW-0410">Iron transport</keyword>
<dbReference type="Pfam" id="PF00593">
    <property type="entry name" value="TonB_dep_Rec_b-barrel"/>
    <property type="match status" value="1"/>
</dbReference>